<proteinExistence type="predicted"/>
<organism evidence="1 2">
    <name type="scientific">Brevundimonas pondensis</name>
    <dbReference type="NCBI Taxonomy" id="2774189"/>
    <lineage>
        <taxon>Bacteria</taxon>
        <taxon>Pseudomonadati</taxon>
        <taxon>Pseudomonadota</taxon>
        <taxon>Alphaproteobacteria</taxon>
        <taxon>Caulobacterales</taxon>
        <taxon>Caulobacteraceae</taxon>
        <taxon>Brevundimonas</taxon>
    </lineage>
</organism>
<dbReference type="RefSeq" id="WP_207825253.1">
    <property type="nucleotide sequence ID" value="NZ_CP062006.1"/>
</dbReference>
<dbReference type="Proteomes" id="UP000663942">
    <property type="component" value="Chromosome"/>
</dbReference>
<accession>A0ABX7SP66</accession>
<gene>
    <name evidence="1" type="ORF">IFE19_01995</name>
</gene>
<sequence>MSRYKGMSSKGALDVDDLIELHDIYHRLQRLHGQLNAVSSQRLPLMAASATVKAAWAELSGAEQGWSFPVEAMSKATARMKGVGGG</sequence>
<evidence type="ECO:0000313" key="1">
    <source>
        <dbReference type="EMBL" id="QTC88203.1"/>
    </source>
</evidence>
<dbReference type="EMBL" id="CP062006">
    <property type="protein sequence ID" value="QTC88203.1"/>
    <property type="molecule type" value="Genomic_DNA"/>
</dbReference>
<name>A0ABX7SP66_9CAUL</name>
<reference evidence="1 2" key="1">
    <citation type="submission" date="2020-09" db="EMBL/GenBank/DDBJ databases">
        <title>Brevundimonas sp. LVF1 isolated from an oligotrophic pond in Goettingen, Germany.</title>
        <authorList>
            <person name="Friedrich I."/>
            <person name="Klassen A."/>
            <person name="Neubauer H."/>
            <person name="Schneider D."/>
            <person name="Hertel R."/>
            <person name="Daniel R."/>
        </authorList>
    </citation>
    <scope>NUCLEOTIDE SEQUENCE [LARGE SCALE GENOMIC DNA]</scope>
    <source>
        <strain evidence="1 2">LVF1</strain>
    </source>
</reference>
<protein>
    <submittedName>
        <fullName evidence="1">Uncharacterized protein</fullName>
    </submittedName>
</protein>
<keyword evidence="2" id="KW-1185">Reference proteome</keyword>
<evidence type="ECO:0000313" key="2">
    <source>
        <dbReference type="Proteomes" id="UP000663942"/>
    </source>
</evidence>